<accession>A0ABV3WRJ6</accession>
<evidence type="ECO:0000313" key="2">
    <source>
        <dbReference type="Proteomes" id="UP001559025"/>
    </source>
</evidence>
<proteinExistence type="predicted"/>
<evidence type="ECO:0000313" key="1">
    <source>
        <dbReference type="EMBL" id="MEX4007284.1"/>
    </source>
</evidence>
<dbReference type="Pfam" id="PF13563">
    <property type="entry name" value="2_5_RNA_ligase2"/>
    <property type="match status" value="1"/>
</dbReference>
<protein>
    <submittedName>
        <fullName evidence="1">2'-5' RNA ligase family protein</fullName>
    </submittedName>
</protein>
<dbReference type="GO" id="GO:0016874">
    <property type="term" value="F:ligase activity"/>
    <property type="evidence" value="ECO:0007669"/>
    <property type="project" value="UniProtKB-KW"/>
</dbReference>
<organism evidence="1 2">
    <name type="scientific">Neoaquamicrobium sediminum</name>
    <dbReference type="NCBI Taxonomy" id="1849104"/>
    <lineage>
        <taxon>Bacteria</taxon>
        <taxon>Pseudomonadati</taxon>
        <taxon>Pseudomonadota</taxon>
        <taxon>Alphaproteobacteria</taxon>
        <taxon>Hyphomicrobiales</taxon>
        <taxon>Phyllobacteriaceae</taxon>
        <taxon>Neoaquamicrobium</taxon>
    </lineage>
</organism>
<gene>
    <name evidence="1" type="ORF">V1479_08205</name>
</gene>
<dbReference type="InterPro" id="IPR009097">
    <property type="entry name" value="Cyclic_Pdiesterase"/>
</dbReference>
<dbReference type="SUPFAM" id="SSF55144">
    <property type="entry name" value="LigT-like"/>
    <property type="match status" value="1"/>
</dbReference>
<sequence>MQLAFDLDLPAEAAPTVKRARAPNPIVGRRRAEQLSLPGLPPAPIASLFLAIGPDACASAEIDQRIVPAIKGAIASKIGIVPGECRHISMVGFGKFDHVAPAQVDKLDALLRELKAPAFSAIFDRLMTFGPSGAVVMTGVDCVGPLRDFHDRVCDALQLPRHCRNFTPHMTVARAPRIMPELEIPPVSWQVREFQLIHSLRKPYRHVIKARWPLAA</sequence>
<dbReference type="RefSeq" id="WP_368802480.1">
    <property type="nucleotide sequence ID" value="NZ_JAZHFV010000002.1"/>
</dbReference>
<dbReference type="EMBL" id="JAZHFV010000002">
    <property type="protein sequence ID" value="MEX4007284.1"/>
    <property type="molecule type" value="Genomic_DNA"/>
</dbReference>
<reference evidence="1 2" key="1">
    <citation type="submission" date="2024-01" db="EMBL/GenBank/DDBJ databases">
        <title>New evidence supports the origin of RcGTA from prophage.</title>
        <authorList>
            <person name="Xu Y."/>
            <person name="Liu B."/>
            <person name="Chen F."/>
        </authorList>
    </citation>
    <scope>NUCLEOTIDE SEQUENCE [LARGE SCALE GENOMIC DNA]</scope>
    <source>
        <strain evidence="1 2">CBW1107-2</strain>
    </source>
</reference>
<keyword evidence="1" id="KW-0436">Ligase</keyword>
<name>A0ABV3WRJ6_9HYPH</name>
<dbReference type="Gene3D" id="3.90.1140.10">
    <property type="entry name" value="Cyclic phosphodiesterase"/>
    <property type="match status" value="1"/>
</dbReference>
<keyword evidence="2" id="KW-1185">Reference proteome</keyword>
<dbReference type="Proteomes" id="UP001559025">
    <property type="component" value="Unassembled WGS sequence"/>
</dbReference>
<comment type="caution">
    <text evidence="1">The sequence shown here is derived from an EMBL/GenBank/DDBJ whole genome shotgun (WGS) entry which is preliminary data.</text>
</comment>